<reference evidence="2 3" key="1">
    <citation type="submission" date="2018-02" db="EMBL/GenBank/DDBJ databases">
        <title>Mycoplasma marinum and Mycoplasma todarodis sp. nov., moderately halophilic and psychrotolerant mycoplasmas isolated from cephalopods.</title>
        <authorList>
            <person name="Viver T."/>
        </authorList>
    </citation>
    <scope>NUCLEOTIDE SEQUENCE [LARGE SCALE GENOMIC DNA]</scope>
    <source>
        <strain evidence="2 3">5H</strain>
    </source>
</reference>
<dbReference type="Proteomes" id="UP000291072">
    <property type="component" value="Unassembled WGS sequence"/>
</dbReference>
<comment type="caution">
    <text evidence="2">The sequence shown here is derived from an EMBL/GenBank/DDBJ whole genome shotgun (WGS) entry which is preliminary data.</text>
</comment>
<dbReference type="Gene3D" id="2.40.50.250">
    <property type="entry name" value="bipa protein"/>
    <property type="match status" value="1"/>
</dbReference>
<dbReference type="AlphaFoldDB" id="A0A4R0XN45"/>
<protein>
    <recommendedName>
        <fullName evidence="1">TypA/BipA C-terminal domain-containing protein</fullName>
    </recommendedName>
</protein>
<evidence type="ECO:0000259" key="1">
    <source>
        <dbReference type="Pfam" id="PF21018"/>
    </source>
</evidence>
<evidence type="ECO:0000313" key="3">
    <source>
        <dbReference type="Proteomes" id="UP000291072"/>
    </source>
</evidence>
<dbReference type="EMBL" id="PSZP01000002">
    <property type="protein sequence ID" value="TCG11981.1"/>
    <property type="molecule type" value="Genomic_DNA"/>
</dbReference>
<dbReference type="InterPro" id="IPR048876">
    <property type="entry name" value="BipA_C"/>
</dbReference>
<feature type="domain" description="TypA/BipA C-terminal" evidence="1">
    <location>
        <begin position="1"/>
        <end position="72"/>
    </location>
</feature>
<organism evidence="2 3">
    <name type="scientific">Mycoplasma todarodis</name>
    <dbReference type="NCBI Taxonomy" id="1937191"/>
    <lineage>
        <taxon>Bacteria</taxon>
        <taxon>Bacillati</taxon>
        <taxon>Mycoplasmatota</taxon>
        <taxon>Mollicutes</taxon>
        <taxon>Mycoplasmataceae</taxon>
        <taxon>Mycoplasma</taxon>
    </lineage>
</organism>
<gene>
    <name evidence="2" type="ORF">C4B25_00555</name>
</gene>
<sequence length="83" mass="9479">MIIGINARSNDLDVNPIKNKQLTNIRSAGTDEATRVPEPIILSLEEALEFIEIDELVEVTPLSIRLRKKTLDKRFRGKEHKVQ</sequence>
<proteinExistence type="predicted"/>
<dbReference type="InterPro" id="IPR042116">
    <property type="entry name" value="TypA/BipA_C"/>
</dbReference>
<name>A0A4R0XN45_9MOLU</name>
<accession>A0A4R0XN45</accession>
<dbReference type="Pfam" id="PF21018">
    <property type="entry name" value="BipA_C"/>
    <property type="match status" value="1"/>
</dbReference>
<evidence type="ECO:0000313" key="2">
    <source>
        <dbReference type="EMBL" id="TCG11981.1"/>
    </source>
</evidence>
<keyword evidence="3" id="KW-1185">Reference proteome</keyword>